<dbReference type="InterPro" id="IPR029024">
    <property type="entry name" value="TerB-like"/>
</dbReference>
<dbReference type="InterPro" id="IPR007791">
    <property type="entry name" value="DjlA_N"/>
</dbReference>
<sequence length="156" mass="16236">MALVDRLIAYAAAAFGQPAAPDIAPEEEAPIAVVALLVHVARADGVLAAEEMERLVRLVRTQYAVSEAEARSLIARAGTFEAETRDLAGLVEGIGATDEAERARLVAMAWSVAGADGAVHEFEEALVCRLGTLFGLDEARVAKARAAAVSTIPPSA</sequence>
<accession>A0ABQ4T198</accession>
<dbReference type="RefSeq" id="WP_238309322.1">
    <property type="nucleotide sequence ID" value="NZ_BPQV01000001.1"/>
</dbReference>
<dbReference type="CDD" id="cd07313">
    <property type="entry name" value="terB_like_2"/>
    <property type="match status" value="1"/>
</dbReference>
<organism evidence="2 3">
    <name type="scientific">Methylobacterium organophilum</name>
    <dbReference type="NCBI Taxonomy" id="410"/>
    <lineage>
        <taxon>Bacteria</taxon>
        <taxon>Pseudomonadati</taxon>
        <taxon>Pseudomonadota</taxon>
        <taxon>Alphaproteobacteria</taxon>
        <taxon>Hyphomicrobiales</taxon>
        <taxon>Methylobacteriaceae</taxon>
        <taxon>Methylobacterium</taxon>
    </lineage>
</organism>
<reference evidence="2" key="2">
    <citation type="submission" date="2021-08" db="EMBL/GenBank/DDBJ databases">
        <authorList>
            <person name="Tani A."/>
            <person name="Ola A."/>
            <person name="Ogura Y."/>
            <person name="Katsura K."/>
            <person name="Hayashi T."/>
        </authorList>
    </citation>
    <scope>NUCLEOTIDE SEQUENCE</scope>
    <source>
        <strain evidence="2">NBRC 15689</strain>
    </source>
</reference>
<reference evidence="2" key="1">
    <citation type="journal article" date="2021" name="Front. Microbiol.">
        <title>Comprehensive Comparative Genomics and Phenotyping of Methylobacterium Species.</title>
        <authorList>
            <person name="Alessa O."/>
            <person name="Ogura Y."/>
            <person name="Fujitani Y."/>
            <person name="Takami H."/>
            <person name="Hayashi T."/>
            <person name="Sahin N."/>
            <person name="Tani A."/>
        </authorList>
    </citation>
    <scope>NUCLEOTIDE SEQUENCE</scope>
    <source>
        <strain evidence="2">NBRC 15689</strain>
    </source>
</reference>
<keyword evidence="3" id="KW-1185">Reference proteome</keyword>
<dbReference type="Gene3D" id="1.10.3680.10">
    <property type="entry name" value="TerB-like"/>
    <property type="match status" value="1"/>
</dbReference>
<name>A0ABQ4T198_METOR</name>
<dbReference type="Proteomes" id="UP001055156">
    <property type="component" value="Unassembled WGS sequence"/>
</dbReference>
<feature type="domain" description="Co-chaperone DjlA N-terminal" evidence="1">
    <location>
        <begin position="31"/>
        <end position="146"/>
    </location>
</feature>
<protein>
    <recommendedName>
        <fullName evidence="1">Co-chaperone DjlA N-terminal domain-containing protein</fullName>
    </recommendedName>
</protein>
<dbReference type="Pfam" id="PF05099">
    <property type="entry name" value="TerB"/>
    <property type="match status" value="1"/>
</dbReference>
<evidence type="ECO:0000259" key="1">
    <source>
        <dbReference type="Pfam" id="PF05099"/>
    </source>
</evidence>
<evidence type="ECO:0000313" key="2">
    <source>
        <dbReference type="EMBL" id="GJE25368.1"/>
    </source>
</evidence>
<dbReference type="EMBL" id="BPQV01000001">
    <property type="protein sequence ID" value="GJE25368.1"/>
    <property type="molecule type" value="Genomic_DNA"/>
</dbReference>
<gene>
    <name evidence="2" type="ORF">LKMONMHP_0203</name>
</gene>
<comment type="caution">
    <text evidence="2">The sequence shown here is derived from an EMBL/GenBank/DDBJ whole genome shotgun (WGS) entry which is preliminary data.</text>
</comment>
<dbReference type="SUPFAM" id="SSF158682">
    <property type="entry name" value="TerB-like"/>
    <property type="match status" value="1"/>
</dbReference>
<proteinExistence type="predicted"/>
<evidence type="ECO:0000313" key="3">
    <source>
        <dbReference type="Proteomes" id="UP001055156"/>
    </source>
</evidence>